<dbReference type="EMBL" id="OZ023704">
    <property type="protein sequence ID" value="CAK9873058.1"/>
    <property type="molecule type" value="Genomic_DNA"/>
</dbReference>
<reference evidence="1" key="1">
    <citation type="submission" date="2024-03" db="EMBL/GenBank/DDBJ databases">
        <authorList>
            <consortium name="ELIXIR-Norway"/>
            <consortium name="Elixir Norway"/>
        </authorList>
    </citation>
    <scope>NUCLEOTIDE SEQUENCE</scope>
</reference>
<evidence type="ECO:0000313" key="1">
    <source>
        <dbReference type="EMBL" id="CAK9873058.1"/>
    </source>
</evidence>
<organism evidence="1 2">
    <name type="scientific">Sphagnum jensenii</name>
    <dbReference type="NCBI Taxonomy" id="128206"/>
    <lineage>
        <taxon>Eukaryota</taxon>
        <taxon>Viridiplantae</taxon>
        <taxon>Streptophyta</taxon>
        <taxon>Embryophyta</taxon>
        <taxon>Bryophyta</taxon>
        <taxon>Sphagnophytina</taxon>
        <taxon>Sphagnopsida</taxon>
        <taxon>Sphagnales</taxon>
        <taxon>Sphagnaceae</taxon>
        <taxon>Sphagnum</taxon>
    </lineage>
</organism>
<evidence type="ECO:0000313" key="2">
    <source>
        <dbReference type="Proteomes" id="UP001497522"/>
    </source>
</evidence>
<protein>
    <submittedName>
        <fullName evidence="1">Uncharacterized protein</fullName>
    </submittedName>
</protein>
<sequence>MLRWIAPRDPGRAAGGTSPPLVEQRCIRRVSDGCRGGSHADFAAGGGVLRLWSSGASGGCQADAAADRMLSLLQEEESSGCGAELHPAGIMRMPWRIVC</sequence>
<keyword evidence="2" id="KW-1185">Reference proteome</keyword>
<gene>
    <name evidence="1" type="ORF">CSSPJE1EN2_LOCUS15628</name>
</gene>
<name>A0ABP1BCS5_9BRYO</name>
<accession>A0ABP1BCS5</accession>
<dbReference type="Proteomes" id="UP001497522">
    <property type="component" value="Chromosome 3"/>
</dbReference>
<proteinExistence type="predicted"/>